<protein>
    <recommendedName>
        <fullName evidence="1">AMP-dependent synthetase/ligase domain-containing protein</fullName>
    </recommendedName>
</protein>
<dbReference type="GO" id="GO:0010025">
    <property type="term" value="P:wax biosynthetic process"/>
    <property type="evidence" value="ECO:0007669"/>
    <property type="project" value="TreeGrafter"/>
</dbReference>
<name>A0A2N9IRL1_FAGSY</name>
<organism evidence="2">
    <name type="scientific">Fagus sylvatica</name>
    <name type="common">Beechnut</name>
    <dbReference type="NCBI Taxonomy" id="28930"/>
    <lineage>
        <taxon>Eukaryota</taxon>
        <taxon>Viridiplantae</taxon>
        <taxon>Streptophyta</taxon>
        <taxon>Embryophyta</taxon>
        <taxon>Tracheophyta</taxon>
        <taxon>Spermatophyta</taxon>
        <taxon>Magnoliopsida</taxon>
        <taxon>eudicotyledons</taxon>
        <taxon>Gunneridae</taxon>
        <taxon>Pentapetalae</taxon>
        <taxon>rosids</taxon>
        <taxon>fabids</taxon>
        <taxon>Fagales</taxon>
        <taxon>Fagaceae</taxon>
        <taxon>Fagus</taxon>
    </lineage>
</organism>
<dbReference type="FunFam" id="3.40.50.12780:FF:000018">
    <property type="entry name" value="Fatty acyl CoA synthetase 2"/>
    <property type="match status" value="1"/>
</dbReference>
<evidence type="ECO:0000313" key="2">
    <source>
        <dbReference type="EMBL" id="SPD26651.1"/>
    </source>
</evidence>
<dbReference type="GO" id="GO:0016020">
    <property type="term" value="C:membrane"/>
    <property type="evidence" value="ECO:0007669"/>
    <property type="project" value="TreeGrafter"/>
</dbReference>
<gene>
    <name evidence="2" type="ORF">FSB_LOCUS54533</name>
</gene>
<dbReference type="InterPro" id="IPR000873">
    <property type="entry name" value="AMP-dep_synth/lig_dom"/>
</dbReference>
<sequence>MKIFSVKVEEGREGQDGKPAVGPVYRNLLSKNGFPPPDFNISTAWDVFSASVEKCPENRMLGSRKIVDGKFGPFIWKTYKEVYDEVLRIGSALRASGAEPGSRVGIYGSNCPQWIMAMEACNAHSLVCVPLYDTLGPGAVNFILDHAEVDFVFVQDKKVKEILNPDCRSAQRLKIMVCFTSLTEEEKIKAAGIGIKPYSWNEFLHMGKENPTEIFPPQALNICTIMYTSGTSGDPKGVVLTHENIAFFIRGIDLFLDQLEDKMTENDVYLSFLPLAHILDRVIEEYFFRKGASVGYYHGDLNALVEDLMELKPTLFAGIKARLGGRVRLILSGGAPLSSEVEEFLRVTCCAFVVTGYVGAGGNFCRPRIDKLHCGTGLTETCGPATLGFPDEMCMLGTVGTTAVYNELRLEEVPEMGYNPLGEPPCGEICVRGKSVFSEYHKNPELTRESIKDGWFHTGDIGEILPNGVIKIIDRKKNLIKLSQGEYVALEYLENVYGITPIVEDIWVYGNSFKSKLVAVVVPHEENTKKWAYSNGHMGSFSELCSLDQLKNYVLSELKSTAERNKVISASK</sequence>
<dbReference type="Gene3D" id="3.40.50.12780">
    <property type="entry name" value="N-terminal domain of ligase-like"/>
    <property type="match status" value="1"/>
</dbReference>
<dbReference type="PANTHER" id="PTHR43272:SF6">
    <property type="entry name" value="LONG CHAIN ACYL-COA SYNTHETASE 1"/>
    <property type="match status" value="1"/>
</dbReference>
<dbReference type="PANTHER" id="PTHR43272">
    <property type="entry name" value="LONG-CHAIN-FATTY-ACID--COA LIGASE"/>
    <property type="match status" value="1"/>
</dbReference>
<evidence type="ECO:0000259" key="1">
    <source>
        <dbReference type="Pfam" id="PF00501"/>
    </source>
</evidence>
<dbReference type="Pfam" id="PF00501">
    <property type="entry name" value="AMP-binding"/>
    <property type="match status" value="1"/>
</dbReference>
<dbReference type="EMBL" id="OIVN01006160">
    <property type="protein sequence ID" value="SPD26651.1"/>
    <property type="molecule type" value="Genomic_DNA"/>
</dbReference>
<reference evidence="2" key="1">
    <citation type="submission" date="2018-02" db="EMBL/GenBank/DDBJ databases">
        <authorList>
            <person name="Cohen D.B."/>
            <person name="Kent A.D."/>
        </authorList>
    </citation>
    <scope>NUCLEOTIDE SEQUENCE</scope>
</reference>
<dbReference type="InterPro" id="IPR020845">
    <property type="entry name" value="AMP-binding_CS"/>
</dbReference>
<dbReference type="PROSITE" id="PS00455">
    <property type="entry name" value="AMP_BINDING"/>
    <property type="match status" value="1"/>
</dbReference>
<dbReference type="GO" id="GO:0005783">
    <property type="term" value="C:endoplasmic reticulum"/>
    <property type="evidence" value="ECO:0007669"/>
    <property type="project" value="TreeGrafter"/>
</dbReference>
<accession>A0A2N9IRL1</accession>
<dbReference type="GO" id="GO:0004467">
    <property type="term" value="F:long-chain fatty acid-CoA ligase activity"/>
    <property type="evidence" value="ECO:0007669"/>
    <property type="project" value="TreeGrafter"/>
</dbReference>
<proteinExistence type="predicted"/>
<dbReference type="AlphaFoldDB" id="A0A2N9IRL1"/>
<dbReference type="InterPro" id="IPR042099">
    <property type="entry name" value="ANL_N_sf"/>
</dbReference>
<dbReference type="GO" id="GO:0010143">
    <property type="term" value="P:cutin biosynthetic process"/>
    <property type="evidence" value="ECO:0007669"/>
    <property type="project" value="TreeGrafter"/>
</dbReference>
<dbReference type="SUPFAM" id="SSF56801">
    <property type="entry name" value="Acetyl-CoA synthetase-like"/>
    <property type="match status" value="1"/>
</dbReference>
<feature type="domain" description="AMP-dependent synthetase/ligase" evidence="1">
    <location>
        <begin position="68"/>
        <end position="441"/>
    </location>
</feature>